<dbReference type="EMBL" id="GBXM01011589">
    <property type="protein sequence ID" value="JAH96988.1"/>
    <property type="molecule type" value="Transcribed_RNA"/>
</dbReference>
<keyword evidence="1" id="KW-0812">Transmembrane</keyword>
<reference evidence="2" key="1">
    <citation type="submission" date="2014-11" db="EMBL/GenBank/DDBJ databases">
        <authorList>
            <person name="Amaro Gonzalez C."/>
        </authorList>
    </citation>
    <scope>NUCLEOTIDE SEQUENCE</scope>
</reference>
<evidence type="ECO:0000256" key="1">
    <source>
        <dbReference type="SAM" id="Phobius"/>
    </source>
</evidence>
<keyword evidence="1" id="KW-0472">Membrane</keyword>
<organism evidence="2">
    <name type="scientific">Anguilla anguilla</name>
    <name type="common">European freshwater eel</name>
    <name type="synonym">Muraena anguilla</name>
    <dbReference type="NCBI Taxonomy" id="7936"/>
    <lineage>
        <taxon>Eukaryota</taxon>
        <taxon>Metazoa</taxon>
        <taxon>Chordata</taxon>
        <taxon>Craniata</taxon>
        <taxon>Vertebrata</taxon>
        <taxon>Euteleostomi</taxon>
        <taxon>Actinopterygii</taxon>
        <taxon>Neopterygii</taxon>
        <taxon>Teleostei</taxon>
        <taxon>Anguilliformes</taxon>
        <taxon>Anguillidae</taxon>
        <taxon>Anguilla</taxon>
    </lineage>
</organism>
<reference evidence="2" key="2">
    <citation type="journal article" date="2015" name="Fish Shellfish Immunol.">
        <title>Early steps in the European eel (Anguilla anguilla)-Vibrio vulnificus interaction in the gills: Role of the RtxA13 toxin.</title>
        <authorList>
            <person name="Callol A."/>
            <person name="Pajuelo D."/>
            <person name="Ebbesson L."/>
            <person name="Teles M."/>
            <person name="MacKenzie S."/>
            <person name="Amaro C."/>
        </authorList>
    </citation>
    <scope>NUCLEOTIDE SEQUENCE</scope>
</reference>
<accession>A0A0E9X5L9</accession>
<evidence type="ECO:0000313" key="2">
    <source>
        <dbReference type="EMBL" id="JAH96988.1"/>
    </source>
</evidence>
<dbReference type="AlphaFoldDB" id="A0A0E9X5L9"/>
<name>A0A0E9X5L9_ANGAN</name>
<feature type="transmembrane region" description="Helical" evidence="1">
    <location>
        <begin position="12"/>
        <end position="39"/>
    </location>
</feature>
<protein>
    <submittedName>
        <fullName evidence="2">Uncharacterized protein</fullName>
    </submittedName>
</protein>
<keyword evidence="1" id="KW-1133">Transmembrane helix</keyword>
<sequence length="79" mass="8798">MMRVDSKGLLKGILIFIVVEFNIFVVQTLLIHLVEVFFISTISTHPMNMLSDPSVLVLTADHCCLVTIENPILEATPSQ</sequence>
<proteinExistence type="predicted"/>